<organism evidence="2 3">
    <name type="scientific">Rhynchosporium agropyri</name>
    <dbReference type="NCBI Taxonomy" id="914238"/>
    <lineage>
        <taxon>Eukaryota</taxon>
        <taxon>Fungi</taxon>
        <taxon>Dikarya</taxon>
        <taxon>Ascomycota</taxon>
        <taxon>Pezizomycotina</taxon>
        <taxon>Leotiomycetes</taxon>
        <taxon>Helotiales</taxon>
        <taxon>Ploettnerulaceae</taxon>
        <taxon>Rhynchosporium</taxon>
    </lineage>
</organism>
<dbReference type="EMBL" id="FJUX01000177">
    <property type="protein sequence ID" value="CZT13129.1"/>
    <property type="molecule type" value="Genomic_DNA"/>
</dbReference>
<feature type="compositionally biased region" description="Basic and acidic residues" evidence="1">
    <location>
        <begin position="58"/>
        <end position="71"/>
    </location>
</feature>
<accession>A0A1E1LTC7</accession>
<proteinExistence type="predicted"/>
<evidence type="ECO:0000256" key="1">
    <source>
        <dbReference type="SAM" id="MobiDB-lite"/>
    </source>
</evidence>
<gene>
    <name evidence="2" type="ORF">RAG0_16715</name>
</gene>
<feature type="region of interest" description="Disordered" evidence="1">
    <location>
        <begin position="45"/>
        <end position="71"/>
    </location>
</feature>
<sequence>MSVMSSDDAKNFINAETLFAMLISFAATSSLRPFVSSILIASGTHRPTSCHDVSNQKPRWDSSDDNFKVKL</sequence>
<evidence type="ECO:0000313" key="3">
    <source>
        <dbReference type="Proteomes" id="UP000178912"/>
    </source>
</evidence>
<keyword evidence="3" id="KW-1185">Reference proteome</keyword>
<name>A0A1E1LTC7_9HELO</name>
<dbReference type="AlphaFoldDB" id="A0A1E1LTC7"/>
<feature type="compositionally biased region" description="Polar residues" evidence="1">
    <location>
        <begin position="45"/>
        <end position="57"/>
    </location>
</feature>
<evidence type="ECO:0000313" key="2">
    <source>
        <dbReference type="EMBL" id="CZT13129.1"/>
    </source>
</evidence>
<protein>
    <submittedName>
        <fullName evidence="2">Uncharacterized protein</fullName>
    </submittedName>
</protein>
<reference evidence="3" key="1">
    <citation type="submission" date="2016-03" db="EMBL/GenBank/DDBJ databases">
        <authorList>
            <person name="Guldener U."/>
        </authorList>
    </citation>
    <scope>NUCLEOTIDE SEQUENCE [LARGE SCALE GENOMIC DNA]</scope>
    <source>
        <strain evidence="3">04CH-RAC-A.6.1</strain>
    </source>
</reference>
<dbReference type="Proteomes" id="UP000178912">
    <property type="component" value="Unassembled WGS sequence"/>
</dbReference>